<comment type="caution">
    <text evidence="1">The sequence shown here is derived from an EMBL/GenBank/DDBJ whole genome shotgun (WGS) entry which is preliminary data.</text>
</comment>
<sequence length="261" mass="27076">MSFKGKVVAVTGAAGGIGQAVCRYFAGEGAVIAAIDKKDTVSSFADELKRDGVKTAYAVADIGDAEAVAKAFAHLAAALGPVDILINNAGYSDHPTLARTDPKGWQADMNGNLNGAYNCAHAVLPGMQEKRQGSIIAVGSVNGLSALGDPAYSAAKAGMISLTRSLALEYGRYGIRSNIVLPATVRTPLWDARAKKDPKVLATLTRWYPLGRIVEPLDVAKAIGFLASDAAAAITGVALPVDCGLTSGNIVMTRELTLEDF</sequence>
<dbReference type="EMBL" id="JAENHL010000008">
    <property type="protein sequence ID" value="MBK1870710.1"/>
    <property type="molecule type" value="Genomic_DNA"/>
</dbReference>
<accession>A0ACC5RDH4</accession>
<proteinExistence type="predicted"/>
<protein>
    <submittedName>
        <fullName evidence="1">SDR family oxidoreductase</fullName>
    </submittedName>
</protein>
<organism evidence="1 2">
    <name type="scientific">Taklimakanibacter albus</name>
    <dbReference type="NCBI Taxonomy" id="2800327"/>
    <lineage>
        <taxon>Bacteria</taxon>
        <taxon>Pseudomonadati</taxon>
        <taxon>Pseudomonadota</taxon>
        <taxon>Alphaproteobacteria</taxon>
        <taxon>Hyphomicrobiales</taxon>
        <taxon>Aestuariivirgaceae</taxon>
        <taxon>Taklimakanibacter</taxon>
    </lineage>
</organism>
<dbReference type="Proteomes" id="UP000616151">
    <property type="component" value="Unassembled WGS sequence"/>
</dbReference>
<keyword evidence="2" id="KW-1185">Reference proteome</keyword>
<name>A0ACC5RDH4_9HYPH</name>
<evidence type="ECO:0000313" key="2">
    <source>
        <dbReference type="Proteomes" id="UP000616151"/>
    </source>
</evidence>
<evidence type="ECO:0000313" key="1">
    <source>
        <dbReference type="EMBL" id="MBK1870710.1"/>
    </source>
</evidence>
<gene>
    <name evidence="1" type="ORF">JHL16_30370</name>
</gene>
<reference evidence="1" key="1">
    <citation type="submission" date="2021-01" db="EMBL/GenBank/DDBJ databases">
        <authorList>
            <person name="Sun Q."/>
        </authorList>
    </citation>
    <scope>NUCLEOTIDE SEQUENCE</scope>
    <source>
        <strain evidence="1">YIM B02566</strain>
    </source>
</reference>